<dbReference type="RefSeq" id="WP_145855756.1">
    <property type="nucleotide sequence ID" value="NZ_RPFW01000004.1"/>
</dbReference>
<feature type="transmembrane region" description="Helical" evidence="1">
    <location>
        <begin position="101"/>
        <end position="121"/>
    </location>
</feature>
<name>A0A6P2BVP9_9ACTN</name>
<organism evidence="2 3">
    <name type="scientific">Trebonia kvetii</name>
    <dbReference type="NCBI Taxonomy" id="2480626"/>
    <lineage>
        <taxon>Bacteria</taxon>
        <taxon>Bacillati</taxon>
        <taxon>Actinomycetota</taxon>
        <taxon>Actinomycetes</taxon>
        <taxon>Streptosporangiales</taxon>
        <taxon>Treboniaceae</taxon>
        <taxon>Trebonia</taxon>
    </lineage>
</organism>
<sequence>MPGPPPARRTAARSAVIWFLTALIGSVVLGLIGGLIWGEFAPRATLQEVGAGTAQVVNAETRAFFGADVWFCVIAVVAGLLSGVLGYRFALAPRTGAGRPAVAVALIVGAVAGTFVMLWLGERIGLSSYNKNLASSPDGTLFPASLALGAKSVLAFWPLFTAIVMLVAEWGTRPGDTAE</sequence>
<dbReference type="Proteomes" id="UP000460272">
    <property type="component" value="Unassembled WGS sequence"/>
</dbReference>
<feature type="transmembrane region" description="Helical" evidence="1">
    <location>
        <begin position="141"/>
        <end position="168"/>
    </location>
</feature>
<feature type="transmembrane region" description="Helical" evidence="1">
    <location>
        <begin position="67"/>
        <end position="89"/>
    </location>
</feature>
<keyword evidence="1" id="KW-0472">Membrane</keyword>
<evidence type="ECO:0000313" key="2">
    <source>
        <dbReference type="EMBL" id="TVZ03209.1"/>
    </source>
</evidence>
<comment type="caution">
    <text evidence="2">The sequence shown here is derived from an EMBL/GenBank/DDBJ whole genome shotgun (WGS) entry which is preliminary data.</text>
</comment>
<keyword evidence="1" id="KW-1133">Transmembrane helix</keyword>
<accession>A0A6P2BVP9</accession>
<reference evidence="2 3" key="1">
    <citation type="submission" date="2018-11" db="EMBL/GenBank/DDBJ databases">
        <title>Trebonia kvetii gen.nov., sp.nov., a novel acidophilic actinobacterium, and proposal of the new actinobacterial family Treboniaceae fam. nov.</title>
        <authorList>
            <person name="Rapoport D."/>
            <person name="Sagova-Mareckova M."/>
            <person name="Sedlacek I."/>
            <person name="Provaznik J."/>
            <person name="Kralova S."/>
            <person name="Pavlinic D."/>
            <person name="Benes V."/>
            <person name="Kopecky J."/>
        </authorList>
    </citation>
    <scope>NUCLEOTIDE SEQUENCE [LARGE SCALE GENOMIC DNA]</scope>
    <source>
        <strain evidence="2 3">15Tr583</strain>
    </source>
</reference>
<gene>
    <name evidence="2" type="ORF">EAS64_22500</name>
</gene>
<proteinExistence type="predicted"/>
<evidence type="ECO:0000313" key="3">
    <source>
        <dbReference type="Proteomes" id="UP000460272"/>
    </source>
</evidence>
<protein>
    <recommendedName>
        <fullName evidence="4">DUF2567 domain-containing protein</fullName>
    </recommendedName>
</protein>
<dbReference type="OrthoDB" id="3831168at2"/>
<feature type="transmembrane region" description="Helical" evidence="1">
    <location>
        <begin position="15"/>
        <end position="37"/>
    </location>
</feature>
<evidence type="ECO:0000256" key="1">
    <source>
        <dbReference type="SAM" id="Phobius"/>
    </source>
</evidence>
<dbReference type="EMBL" id="RPFW01000004">
    <property type="protein sequence ID" value="TVZ03209.1"/>
    <property type="molecule type" value="Genomic_DNA"/>
</dbReference>
<keyword evidence="3" id="KW-1185">Reference proteome</keyword>
<evidence type="ECO:0008006" key="4">
    <source>
        <dbReference type="Google" id="ProtNLM"/>
    </source>
</evidence>
<dbReference type="AlphaFoldDB" id="A0A6P2BVP9"/>
<keyword evidence="1" id="KW-0812">Transmembrane</keyword>